<dbReference type="PANTHER" id="PTHR21180:SF9">
    <property type="entry name" value="TYPE II SECRETION SYSTEM PROTEIN K"/>
    <property type="match status" value="1"/>
</dbReference>
<dbReference type="InParanoid" id="D1YY49"/>
<dbReference type="InterPro" id="IPR013785">
    <property type="entry name" value="Aldolase_TIM"/>
</dbReference>
<dbReference type="InterPro" id="IPR007197">
    <property type="entry name" value="rSAM"/>
</dbReference>
<dbReference type="EMBL" id="AP011532">
    <property type="protein sequence ID" value="BAI61371.1"/>
    <property type="molecule type" value="Genomic_DNA"/>
</dbReference>
<dbReference type="OrthoDB" id="15118at2157"/>
<reference evidence="6 7" key="1">
    <citation type="journal article" date="2007" name="Appl. Environ. Microbiol.">
        <title>Isolation of key methanogens for global methane emission from rice paddy fields: a novel isolate affiliated with the clone cluster rice cluster I.</title>
        <authorList>
            <person name="Sakai S."/>
            <person name="Imachi H."/>
            <person name="Sekiguchi Y."/>
            <person name="Ohashi A."/>
            <person name="Harada H."/>
            <person name="Kamagata Y."/>
        </authorList>
    </citation>
    <scope>NUCLEOTIDE SEQUENCE [LARGE SCALE GENOMIC DNA]</scope>
    <source>
        <strain evidence="7">DSM 17711 / JCM 13418 / NBRC 101707 / SANAE</strain>
    </source>
</reference>
<dbReference type="eggNOG" id="arCOG00661">
    <property type="taxonomic scope" value="Archaea"/>
</dbReference>
<sequence>MGEKYFSLTDRIKILSEGTKYDSCNQTIVCHTFTPDGRCIQLYKTLMTNRCSGECLYCPNRCGREVTRTSLAPEEIVRITWDLYRRNAIEGLFLSSGIVGDPEKTTQKQLDVLKLLRGQGFKGYIHTRLMPGVPRDMLREVSLYANKFGVNAETTCESRYDEICPNFDYKHDILDRMKWTHEFVLKRRKEVRYGEGIVGANDTQFVVGASNEPDKEIIHTIDRFKADYGLRRPYFMSFDPVPGTPLSSNRPSPAWREIRLYQISYLLKDYGLKAKDLDIVLDDEGFLPDGDPKLMLAHCNKDFFPVDINLAPFEDLIKVPGIGPTTAHRIIRSRPIDDYAELSNIGVVLKRARPFIKVKNKVQSRLEVFA</sequence>
<dbReference type="SUPFAM" id="SSF102114">
    <property type="entry name" value="Radical SAM enzymes"/>
    <property type="match status" value="1"/>
</dbReference>
<dbReference type="KEGG" id="mpd:MCP_1299"/>
<reference evidence="6 7" key="2">
    <citation type="journal article" date="2008" name="Int. J. Syst. Evol. Microbiol.">
        <title>Methanocella paludicola gen. nov., sp. nov., a methane-producing archaeon, the first isolate of the lineage 'Rice Cluster I', and proposal of the new archaeal order Methanocellales ord. nov.</title>
        <authorList>
            <person name="Sakai S."/>
            <person name="Imachi H."/>
            <person name="Hanada S."/>
            <person name="Ohashi A."/>
            <person name="Harada H."/>
            <person name="Kamagata Y."/>
        </authorList>
    </citation>
    <scope>NUCLEOTIDE SEQUENCE [LARGE SCALE GENOMIC DNA]</scope>
    <source>
        <strain evidence="7">DSM 17711 / JCM 13418 / NBRC 101707 / SANAE</strain>
    </source>
</reference>
<dbReference type="PROSITE" id="PS51918">
    <property type="entry name" value="RADICAL_SAM"/>
    <property type="match status" value="1"/>
</dbReference>
<dbReference type="InterPro" id="IPR051675">
    <property type="entry name" value="Endo/Exo/Phosphatase_dom_1"/>
</dbReference>
<evidence type="ECO:0000256" key="4">
    <source>
        <dbReference type="ARBA" id="ARBA00023014"/>
    </source>
</evidence>
<accession>D1YY49</accession>
<dbReference type="Gene3D" id="3.20.20.70">
    <property type="entry name" value="Aldolase class I"/>
    <property type="match status" value="1"/>
</dbReference>
<keyword evidence="2" id="KW-0479">Metal-binding</keyword>
<evidence type="ECO:0000256" key="3">
    <source>
        <dbReference type="ARBA" id="ARBA00023004"/>
    </source>
</evidence>
<gene>
    <name evidence="6" type="ordered locus">MCP_1299</name>
</gene>
<evidence type="ECO:0000259" key="5">
    <source>
        <dbReference type="PROSITE" id="PS51918"/>
    </source>
</evidence>
<name>D1YY49_METPS</name>
<evidence type="ECO:0000313" key="7">
    <source>
        <dbReference type="Proteomes" id="UP000001882"/>
    </source>
</evidence>
<proteinExistence type="predicted"/>
<keyword evidence="4" id="KW-0411">Iron-sulfur</keyword>
<dbReference type="GO" id="GO:0003824">
    <property type="term" value="F:catalytic activity"/>
    <property type="evidence" value="ECO:0007669"/>
    <property type="project" value="InterPro"/>
</dbReference>
<dbReference type="InterPro" id="IPR010994">
    <property type="entry name" value="RuvA_2-like"/>
</dbReference>
<dbReference type="SFLD" id="SFLDG01102">
    <property type="entry name" value="Uncharacterised_Radical_SAM_Su"/>
    <property type="match status" value="1"/>
</dbReference>
<dbReference type="Proteomes" id="UP000001882">
    <property type="component" value="Chromosome"/>
</dbReference>
<dbReference type="STRING" id="304371.MCP_1299"/>
<dbReference type="RefSeq" id="WP_012900050.1">
    <property type="nucleotide sequence ID" value="NC_013665.1"/>
</dbReference>
<protein>
    <recommendedName>
        <fullName evidence="5">Radical SAM core domain-containing protein</fullName>
    </recommendedName>
</protein>
<feature type="domain" description="Radical SAM core" evidence="5">
    <location>
        <begin position="32"/>
        <end position="278"/>
    </location>
</feature>
<dbReference type="GeneID" id="8681273"/>
<dbReference type="CDD" id="cd01335">
    <property type="entry name" value="Radical_SAM"/>
    <property type="match status" value="1"/>
</dbReference>
<evidence type="ECO:0000256" key="1">
    <source>
        <dbReference type="ARBA" id="ARBA00022691"/>
    </source>
</evidence>
<keyword evidence="3" id="KW-0408">Iron</keyword>
<reference evidence="7" key="3">
    <citation type="journal article" date="2011" name="PLoS ONE">
        <title>Genome sequence of a mesophilic hydrogenotrophic methanogen Methanocella paludicola, the first cultivated representative of the order Methanocellales.</title>
        <authorList>
            <person name="Sakai S."/>
            <person name="Takaki Y."/>
            <person name="Shimamura S."/>
            <person name="Sekine M."/>
            <person name="Tajima T."/>
            <person name="Kosugi H."/>
            <person name="Ichikawa N."/>
            <person name="Tasumi E."/>
            <person name="Hiraki A.T."/>
            <person name="Shimizu A."/>
            <person name="Kato Y."/>
            <person name="Nishiko R."/>
            <person name="Mori K."/>
            <person name="Fujita N."/>
            <person name="Imachi H."/>
            <person name="Takai K."/>
        </authorList>
    </citation>
    <scope>NUCLEOTIDE SEQUENCE [LARGE SCALE GENOMIC DNA]</scope>
    <source>
        <strain evidence="7">DSM 17711 / JCM 13418 / NBRC 101707 / SANAE</strain>
    </source>
</reference>
<dbReference type="PANTHER" id="PTHR21180">
    <property type="entry name" value="ENDONUCLEASE/EXONUCLEASE/PHOSPHATASE FAMILY DOMAIN-CONTAINING PROTEIN 1"/>
    <property type="match status" value="1"/>
</dbReference>
<dbReference type="GO" id="GO:0046872">
    <property type="term" value="F:metal ion binding"/>
    <property type="evidence" value="ECO:0007669"/>
    <property type="project" value="UniProtKB-KW"/>
</dbReference>
<dbReference type="Pfam" id="PF12836">
    <property type="entry name" value="HHH_3"/>
    <property type="match status" value="1"/>
</dbReference>
<dbReference type="Gene3D" id="1.10.150.320">
    <property type="entry name" value="Photosystem II 12 kDa extrinsic protein"/>
    <property type="match status" value="1"/>
</dbReference>
<keyword evidence="1" id="KW-0949">S-adenosyl-L-methionine</keyword>
<keyword evidence="7" id="KW-1185">Reference proteome</keyword>
<dbReference type="InterPro" id="IPR023874">
    <property type="entry name" value="DNA_rSAM_put"/>
</dbReference>
<dbReference type="InterPro" id="IPR058240">
    <property type="entry name" value="rSAM_sf"/>
</dbReference>
<dbReference type="SFLD" id="SFLDS00029">
    <property type="entry name" value="Radical_SAM"/>
    <property type="match status" value="1"/>
</dbReference>
<evidence type="ECO:0000256" key="2">
    <source>
        <dbReference type="ARBA" id="ARBA00022723"/>
    </source>
</evidence>
<dbReference type="AlphaFoldDB" id="D1YY49"/>
<organism evidence="6 7">
    <name type="scientific">Methanocella paludicola (strain DSM 17711 / JCM 13418 / NBRC 101707 / SANAE)</name>
    <dbReference type="NCBI Taxonomy" id="304371"/>
    <lineage>
        <taxon>Archaea</taxon>
        <taxon>Methanobacteriati</taxon>
        <taxon>Methanobacteriota</taxon>
        <taxon>Stenosarchaea group</taxon>
        <taxon>Methanomicrobia</taxon>
        <taxon>Methanocellales</taxon>
        <taxon>Methanocellaceae</taxon>
        <taxon>Methanocella</taxon>
    </lineage>
</organism>
<dbReference type="SUPFAM" id="SSF47781">
    <property type="entry name" value="RuvA domain 2-like"/>
    <property type="match status" value="1"/>
</dbReference>
<dbReference type="GO" id="GO:0051536">
    <property type="term" value="F:iron-sulfur cluster binding"/>
    <property type="evidence" value="ECO:0007669"/>
    <property type="project" value="UniProtKB-KW"/>
</dbReference>
<evidence type="ECO:0000313" key="6">
    <source>
        <dbReference type="EMBL" id="BAI61371.1"/>
    </source>
</evidence>